<comment type="caution">
    <text evidence="2">The sequence shown here is derived from an EMBL/GenBank/DDBJ whole genome shotgun (WGS) entry which is preliminary data.</text>
</comment>
<dbReference type="InParanoid" id="A0A2P6MP34"/>
<name>A0A2P6MP34_9EUKA</name>
<organism evidence="2 3">
    <name type="scientific">Planoprotostelium fungivorum</name>
    <dbReference type="NCBI Taxonomy" id="1890364"/>
    <lineage>
        <taxon>Eukaryota</taxon>
        <taxon>Amoebozoa</taxon>
        <taxon>Evosea</taxon>
        <taxon>Variosea</taxon>
        <taxon>Cavosteliida</taxon>
        <taxon>Cavosteliaceae</taxon>
        <taxon>Planoprotostelium</taxon>
    </lineage>
</organism>
<sequence length="198" mass="22373">MIFLGPATLQWLYLEVLDSMRCTGSEDANLLWLHNQLLELFLAVLQHEQQSGLELFYTLSTVLSLIAILYSYHVLSQDNRVFSCIELLGSLLLSILTSCGTGSITSITSFHFKDLQRRSRLETVLETVSVLTSRRDRDRGVSRPVLSLTKPQDETKTRQTSLVSDRLETVSVLFFLFLGDTGNEPFARPRTKSREGGK</sequence>
<keyword evidence="1" id="KW-0812">Transmembrane</keyword>
<feature type="transmembrane region" description="Helical" evidence="1">
    <location>
        <begin position="87"/>
        <end position="110"/>
    </location>
</feature>
<protein>
    <submittedName>
        <fullName evidence="2">Uncharacterized protein</fullName>
    </submittedName>
</protein>
<dbReference type="EMBL" id="MDYQ01000603">
    <property type="protein sequence ID" value="PRP73447.1"/>
    <property type="molecule type" value="Genomic_DNA"/>
</dbReference>
<dbReference type="AlphaFoldDB" id="A0A2P6MP34"/>
<keyword evidence="3" id="KW-1185">Reference proteome</keyword>
<evidence type="ECO:0000313" key="2">
    <source>
        <dbReference type="EMBL" id="PRP73447.1"/>
    </source>
</evidence>
<reference evidence="2 3" key="1">
    <citation type="journal article" date="2018" name="Genome Biol. Evol.">
        <title>Multiple Roots of Fruiting Body Formation in Amoebozoa.</title>
        <authorList>
            <person name="Hillmann F."/>
            <person name="Forbes G."/>
            <person name="Novohradska S."/>
            <person name="Ferling I."/>
            <person name="Riege K."/>
            <person name="Groth M."/>
            <person name="Westermann M."/>
            <person name="Marz M."/>
            <person name="Spaller T."/>
            <person name="Winckler T."/>
            <person name="Schaap P."/>
            <person name="Glockner G."/>
        </authorList>
    </citation>
    <scope>NUCLEOTIDE SEQUENCE [LARGE SCALE GENOMIC DNA]</scope>
    <source>
        <strain evidence="2 3">Jena</strain>
    </source>
</reference>
<evidence type="ECO:0000256" key="1">
    <source>
        <dbReference type="SAM" id="Phobius"/>
    </source>
</evidence>
<keyword evidence="1" id="KW-1133">Transmembrane helix</keyword>
<proteinExistence type="predicted"/>
<evidence type="ECO:0000313" key="3">
    <source>
        <dbReference type="Proteomes" id="UP000241769"/>
    </source>
</evidence>
<feature type="transmembrane region" description="Helical" evidence="1">
    <location>
        <begin position="55"/>
        <end position="75"/>
    </location>
</feature>
<gene>
    <name evidence="2" type="ORF">PROFUN_16634</name>
</gene>
<accession>A0A2P6MP34</accession>
<keyword evidence="1" id="KW-0472">Membrane</keyword>
<dbReference type="Proteomes" id="UP000241769">
    <property type="component" value="Unassembled WGS sequence"/>
</dbReference>